<feature type="domain" description="C2H2-type" evidence="2">
    <location>
        <begin position="345"/>
        <end position="367"/>
    </location>
</feature>
<feature type="compositionally biased region" description="Basic and acidic residues" evidence="1">
    <location>
        <begin position="707"/>
        <end position="723"/>
    </location>
</feature>
<dbReference type="GO" id="GO:0009116">
    <property type="term" value="P:nucleoside metabolic process"/>
    <property type="evidence" value="ECO:0007669"/>
    <property type="project" value="InterPro"/>
</dbReference>
<dbReference type="Proteomes" id="UP000039046">
    <property type="component" value="Unassembled WGS sequence"/>
</dbReference>
<dbReference type="HOGENOM" id="CLU_276368_0_0_1"/>
<dbReference type="InterPro" id="IPR053137">
    <property type="entry name" value="NLR-like"/>
</dbReference>
<dbReference type="InterPro" id="IPR035994">
    <property type="entry name" value="Nucleoside_phosphorylase_sf"/>
</dbReference>
<dbReference type="InterPro" id="IPR013087">
    <property type="entry name" value="Znf_C2H2_type"/>
</dbReference>
<dbReference type="PANTHER" id="PTHR46082:SF6">
    <property type="entry name" value="AAA+ ATPASE DOMAIN-CONTAINING PROTEIN-RELATED"/>
    <property type="match status" value="1"/>
</dbReference>
<dbReference type="EMBL" id="CDHN01000003">
    <property type="protein sequence ID" value="CEJ90860.1"/>
    <property type="molecule type" value="Genomic_DNA"/>
</dbReference>
<feature type="region of interest" description="Disordered" evidence="1">
    <location>
        <begin position="704"/>
        <end position="723"/>
    </location>
</feature>
<feature type="domain" description="C2H2-type" evidence="2">
    <location>
        <begin position="674"/>
        <end position="699"/>
    </location>
</feature>
<proteinExistence type="predicted"/>
<gene>
    <name evidence="3" type="ORF">VHEMI06614</name>
</gene>
<dbReference type="PANTHER" id="PTHR46082">
    <property type="entry name" value="ATP/GTP-BINDING PROTEIN-RELATED"/>
    <property type="match status" value="1"/>
</dbReference>
<dbReference type="Gene3D" id="3.40.50.1580">
    <property type="entry name" value="Nucleoside phosphorylase domain"/>
    <property type="match status" value="1"/>
</dbReference>
<dbReference type="InterPro" id="IPR057218">
    <property type="entry name" value="DUF7896"/>
</dbReference>
<evidence type="ECO:0000313" key="3">
    <source>
        <dbReference type="EMBL" id="CEJ90860.1"/>
    </source>
</evidence>
<dbReference type="GO" id="GO:0003824">
    <property type="term" value="F:catalytic activity"/>
    <property type="evidence" value="ECO:0007669"/>
    <property type="project" value="InterPro"/>
</dbReference>
<protein>
    <recommendedName>
        <fullName evidence="2">C2H2-type domain-containing protein</fullName>
    </recommendedName>
</protein>
<feature type="region of interest" description="Disordered" evidence="1">
    <location>
        <begin position="119"/>
        <end position="155"/>
    </location>
</feature>
<feature type="domain" description="C2H2-type" evidence="2">
    <location>
        <begin position="372"/>
        <end position="400"/>
    </location>
</feature>
<reference evidence="3 4" key="1">
    <citation type="journal article" date="2015" name="Genome Announc.">
        <title>Draft Genome Sequence and Gene Annotation of the Entomopathogenic Fungus Verticillium hemipterigenum.</title>
        <authorList>
            <person name="Horn F."/>
            <person name="Habel A."/>
            <person name="Scharf D.H."/>
            <person name="Dworschak J."/>
            <person name="Brakhage A.A."/>
            <person name="Guthke R."/>
            <person name="Hertweck C."/>
            <person name="Linde J."/>
        </authorList>
    </citation>
    <scope>NUCLEOTIDE SEQUENCE [LARGE SCALE GENOMIC DNA]</scope>
</reference>
<dbReference type="AlphaFoldDB" id="A0A0A1TJI7"/>
<feature type="domain" description="C2H2-type" evidence="2">
    <location>
        <begin position="405"/>
        <end position="434"/>
    </location>
</feature>
<dbReference type="STRING" id="1531966.A0A0A1TJI7"/>
<dbReference type="SUPFAM" id="SSF53167">
    <property type="entry name" value="Purine and uridine phosphorylases"/>
    <property type="match status" value="1"/>
</dbReference>
<evidence type="ECO:0000259" key="2">
    <source>
        <dbReference type="SMART" id="SM00355"/>
    </source>
</evidence>
<dbReference type="SMART" id="SM00355">
    <property type="entry name" value="ZnF_C2H2"/>
    <property type="match status" value="5"/>
</dbReference>
<organism evidence="3 4">
    <name type="scientific">[Torrubiella] hemipterigena</name>
    <dbReference type="NCBI Taxonomy" id="1531966"/>
    <lineage>
        <taxon>Eukaryota</taxon>
        <taxon>Fungi</taxon>
        <taxon>Dikarya</taxon>
        <taxon>Ascomycota</taxon>
        <taxon>Pezizomycotina</taxon>
        <taxon>Sordariomycetes</taxon>
        <taxon>Hypocreomycetidae</taxon>
        <taxon>Hypocreales</taxon>
        <taxon>Clavicipitaceae</taxon>
        <taxon>Clavicipitaceae incertae sedis</taxon>
        <taxon>'Torrubiella' clade</taxon>
    </lineage>
</organism>
<name>A0A0A1TJI7_9HYPO</name>
<evidence type="ECO:0000313" key="4">
    <source>
        <dbReference type="Proteomes" id="UP000039046"/>
    </source>
</evidence>
<sequence length="1152" mass="128397">MAHESTIPLLEGDGSPAKIEPDIELPVAPNALLLDIHTLASSCGDMLNRLCSQYDEDSVSAREARKQLTSFNIWVASVGVFREGHHSLAARLKNTPEISNHTEQLLTSLKDVLDTQLSLDEKDNTDDSDSDKSSDRSSTSYRLGEEPDTSDMPPATGLWISIHSKITSLRQLAIRLHRAGTTHRKARVDRFIQLERNQEIYGMWTRLAYTMASHAFPKASTELHERIAVSIARRRAKLMYLESHRIKKTATIIKAGDTSKKPAPLQLTENKFSKSSLRIPTMVVPSPRSTAARTTAQTAVISQTTATKYQAPKRAESVLSTKVSTDGLPVVPKFSDDQAWFDCPFCCTTCPSTELSTAAQWQRHLIHDLEPFFCVFGSCTEPFTDGESYSAWLDHIQKSHSTPQWYCWYCQSATVPLQTFSSSDALEEHLRDMHNDKTTDSVRSVIVNHSMLTQPPPLHDCPFCGGYPEEIEKAFPDRQGYDAVEALAKHMRDHLIEVALMMLPTDYDAKDQDENNDIKSEADRGDVEYQNVDGLEVLDKRVRAGDLKCGRIDCDCLVEPIPYFLDFDWSQFSQTFTIAGDNMSAPINFDDPTFTIWQIGLPGEWQFLDVHYGRQLWLNVSGVYDDDPANDPVLRMLFGSKLLEAAANRKVRYMCRDPAEAGIQSSLQPEVPLSACIFCKRGKMYSEHYGAAAHLRRVHFNPRSTRGRRENLGGTELHRDGRDGVNWPPTADLANIWFREVLVPIVEPSEGFAISSAAYGTSPISSDEDISTTHIDKAEGESLRKGDTSPDSMIHFFPTDERVNAQSSRLPPRPSSRDEFRIAIFCALSMERAAVKAVFDYIWDDSGTLYGKLPGDENIYTTGFIAGYNAILVYPSAIGVSNTSRMAASCRRSFPSIQIAVVVGICAVVPGLAENERLLGDIIVSETILLPNMKRPTDDGTVQQRPLWRYEPTLARFKTSELNTQVATRIGFILRGLQEQLDLKAHYPGTEYDMLFEPGFKHLNEAKSCTEAGCNGALINRQRLSLYRRDTSAIAHNLLVPDFYQNGPILRSPSQTALQQATPVVHIGSIASTNVAMRSAERRDALSSKEGIIAFEVGMSDIFNIFTGFMIKSAADYADGHQDKSWQQYASATAAAGLKAILEEWVPRADMP</sequence>
<feature type="domain" description="C2H2-type" evidence="2">
    <location>
        <begin position="459"/>
        <end position="494"/>
    </location>
</feature>
<dbReference type="Pfam" id="PF25438">
    <property type="entry name" value="DUF7896"/>
    <property type="match status" value="1"/>
</dbReference>
<keyword evidence="4" id="KW-1185">Reference proteome</keyword>
<accession>A0A0A1TJI7</accession>
<evidence type="ECO:0000256" key="1">
    <source>
        <dbReference type="SAM" id="MobiDB-lite"/>
    </source>
</evidence>
<dbReference type="OrthoDB" id="4941462at2759"/>